<dbReference type="EMBL" id="CAJFDH010000003">
    <property type="protein sequence ID" value="CAD5213431.1"/>
    <property type="molecule type" value="Genomic_DNA"/>
</dbReference>
<gene>
    <name evidence="1" type="ORF">BOKJ2_LOCUS5089</name>
</gene>
<organism evidence="1 2">
    <name type="scientific">Bursaphelenchus okinawaensis</name>
    <dbReference type="NCBI Taxonomy" id="465554"/>
    <lineage>
        <taxon>Eukaryota</taxon>
        <taxon>Metazoa</taxon>
        <taxon>Ecdysozoa</taxon>
        <taxon>Nematoda</taxon>
        <taxon>Chromadorea</taxon>
        <taxon>Rhabditida</taxon>
        <taxon>Tylenchina</taxon>
        <taxon>Tylenchomorpha</taxon>
        <taxon>Aphelenchoidea</taxon>
        <taxon>Aphelenchoididae</taxon>
        <taxon>Bursaphelenchus</taxon>
    </lineage>
</organism>
<evidence type="ECO:0000313" key="2">
    <source>
        <dbReference type="Proteomes" id="UP000614601"/>
    </source>
</evidence>
<evidence type="ECO:0000313" key="1">
    <source>
        <dbReference type="EMBL" id="CAD5213431.1"/>
    </source>
</evidence>
<proteinExistence type="predicted"/>
<comment type="caution">
    <text evidence="1">The sequence shown here is derived from an EMBL/GenBank/DDBJ whole genome shotgun (WGS) entry which is preliminary data.</text>
</comment>
<reference evidence="1" key="1">
    <citation type="submission" date="2020-09" db="EMBL/GenBank/DDBJ databases">
        <authorList>
            <person name="Kikuchi T."/>
        </authorList>
    </citation>
    <scope>NUCLEOTIDE SEQUENCE</scope>
    <source>
        <strain evidence="1">SH1</strain>
    </source>
</reference>
<dbReference type="Proteomes" id="UP000614601">
    <property type="component" value="Unassembled WGS sequence"/>
</dbReference>
<sequence length="75" mass="8085">MDNIKFKQSKNESILSGLSCSDSDSTDSEETAGISALCFVDVALSFCSVHRAQAGWVQLFGRCLEAKPNLIMAVI</sequence>
<protein>
    <submittedName>
        <fullName evidence="1">Uncharacterized protein</fullName>
    </submittedName>
</protein>
<dbReference type="Proteomes" id="UP000783686">
    <property type="component" value="Unassembled WGS sequence"/>
</dbReference>
<dbReference type="EMBL" id="CAJFCW020000003">
    <property type="protein sequence ID" value="CAG9100853.1"/>
    <property type="molecule type" value="Genomic_DNA"/>
</dbReference>
<dbReference type="AlphaFoldDB" id="A0A811KBC6"/>
<name>A0A811KBC6_9BILA</name>
<accession>A0A811KBC6</accession>
<keyword evidence="2" id="KW-1185">Reference proteome</keyword>